<dbReference type="Gene3D" id="1.20.1600.10">
    <property type="entry name" value="Outer membrane efflux proteins (OEP)"/>
    <property type="match status" value="1"/>
</dbReference>
<organism evidence="4 5">
    <name type="scientific">Archangium gephyra</name>
    <dbReference type="NCBI Taxonomy" id="48"/>
    <lineage>
        <taxon>Bacteria</taxon>
        <taxon>Pseudomonadati</taxon>
        <taxon>Myxococcota</taxon>
        <taxon>Myxococcia</taxon>
        <taxon>Myxococcales</taxon>
        <taxon>Cystobacterineae</taxon>
        <taxon>Archangiaceae</taxon>
        <taxon>Archangium</taxon>
    </lineage>
</organism>
<dbReference type="InterPro" id="IPR010131">
    <property type="entry name" value="MdtP/NodT-like"/>
</dbReference>
<protein>
    <submittedName>
        <fullName evidence="4">TolC family protein</fullName>
    </submittedName>
</protein>
<dbReference type="SUPFAM" id="SSF56954">
    <property type="entry name" value="Outer membrane efflux proteins (OEP)"/>
    <property type="match status" value="1"/>
</dbReference>
<dbReference type="Pfam" id="PF02321">
    <property type="entry name" value="OEP"/>
    <property type="match status" value="1"/>
</dbReference>
<dbReference type="PANTHER" id="PTHR30203:SF24">
    <property type="entry name" value="BLR4935 PROTEIN"/>
    <property type="match status" value="1"/>
</dbReference>
<comment type="caution">
    <text evidence="4">The sequence shown here is derived from an EMBL/GenBank/DDBJ whole genome shotgun (WGS) entry which is preliminary data.</text>
</comment>
<evidence type="ECO:0000256" key="2">
    <source>
        <dbReference type="SAM" id="Coils"/>
    </source>
</evidence>
<feature type="coiled-coil region" evidence="2">
    <location>
        <begin position="265"/>
        <end position="292"/>
    </location>
</feature>
<comment type="similarity">
    <text evidence="1">Belongs to the outer membrane factor (OMF) (TC 1.B.17) family.</text>
</comment>
<sequence length="459" mass="49650">MSAARTLVFFSLALTACATTSTRGDLRSIETRFNLTLTPADSPDTVPEEVDTLLGHPLTPDDAVRIALLNNREARAALAELGIARGNYVQAGLLPNPEVEFEVRGPGGPQPLQMDIGLELNLSGFWLTALRSDVAEAQLEAAKTKAAGQLLDLAFDTRVTYFEAQAAQQRHELRLRALAAQQASYEAAQELSRVGNLPALRVANELAAVELARVQTAEAENAWLDAREALTRRLGLTGARTQWSLAGPMPLPDEFTDTADAEKKAITASLELRELQHRAEAASRKVGLANTEGALPHVAVGFHGERDADLWELGAHLTVALPVFDRAQGRQFAARSEFDLLRARAEGRAIEVRSVVRATLNRAESASRRARHYAQRLVPAREEALAQTVLQYNAMQLGVFEVLTAQRAVTDTALMQVDATLDAWKARASLELLMAGRSTPLKLGALPSSLNTDIASGAH</sequence>
<evidence type="ECO:0000313" key="5">
    <source>
        <dbReference type="Proteomes" id="UP000249061"/>
    </source>
</evidence>
<feature type="signal peptide" evidence="3">
    <location>
        <begin position="1"/>
        <end position="18"/>
    </location>
</feature>
<proteinExistence type="inferred from homology"/>
<evidence type="ECO:0000256" key="3">
    <source>
        <dbReference type="SAM" id="SignalP"/>
    </source>
</evidence>
<dbReference type="Proteomes" id="UP000249061">
    <property type="component" value="Unassembled WGS sequence"/>
</dbReference>
<keyword evidence="3" id="KW-0732">Signal</keyword>
<dbReference type="InterPro" id="IPR003423">
    <property type="entry name" value="OMP_efflux"/>
</dbReference>
<dbReference type="EMBL" id="QFQP01000013">
    <property type="protein sequence ID" value="PZR11836.1"/>
    <property type="molecule type" value="Genomic_DNA"/>
</dbReference>
<keyword evidence="2" id="KW-0175">Coiled coil</keyword>
<dbReference type="AlphaFoldDB" id="A0A2W5TH21"/>
<evidence type="ECO:0000313" key="4">
    <source>
        <dbReference type="EMBL" id="PZR11836.1"/>
    </source>
</evidence>
<dbReference type="PROSITE" id="PS51257">
    <property type="entry name" value="PROKAR_LIPOPROTEIN"/>
    <property type="match status" value="1"/>
</dbReference>
<dbReference type="GO" id="GO:0015562">
    <property type="term" value="F:efflux transmembrane transporter activity"/>
    <property type="evidence" value="ECO:0007669"/>
    <property type="project" value="InterPro"/>
</dbReference>
<name>A0A2W5TH21_9BACT</name>
<reference evidence="4 5" key="1">
    <citation type="submission" date="2017-08" db="EMBL/GenBank/DDBJ databases">
        <title>Infants hospitalized years apart are colonized by the same room-sourced microbial strains.</title>
        <authorList>
            <person name="Brooks B."/>
            <person name="Olm M.R."/>
            <person name="Firek B.A."/>
            <person name="Baker R."/>
            <person name="Thomas B.C."/>
            <person name="Morowitz M.J."/>
            <person name="Banfield J.F."/>
        </authorList>
    </citation>
    <scope>NUCLEOTIDE SEQUENCE [LARGE SCALE GENOMIC DNA]</scope>
    <source>
        <strain evidence="4">S2_003_000_R2_14</strain>
    </source>
</reference>
<dbReference type="PANTHER" id="PTHR30203">
    <property type="entry name" value="OUTER MEMBRANE CATION EFFLUX PROTEIN"/>
    <property type="match status" value="1"/>
</dbReference>
<evidence type="ECO:0000256" key="1">
    <source>
        <dbReference type="ARBA" id="ARBA00007613"/>
    </source>
</evidence>
<accession>A0A2W5TH21</accession>
<feature type="chain" id="PRO_5016055361" evidence="3">
    <location>
        <begin position="19"/>
        <end position="459"/>
    </location>
</feature>
<gene>
    <name evidence="4" type="ORF">DI536_15990</name>
</gene>